<dbReference type="PANTHER" id="PTHR23113:SF354">
    <property type="entry name" value="BUD SITE SELECTION PROTEIN 5"/>
    <property type="match status" value="1"/>
</dbReference>
<dbReference type="Pfam" id="PF25006">
    <property type="entry name" value="DUF7783"/>
    <property type="match status" value="1"/>
</dbReference>
<keyword evidence="2 3" id="KW-0344">Guanine-nucleotide releasing factor</keyword>
<evidence type="ECO:0000259" key="8">
    <source>
        <dbReference type="PROSITE" id="PS50212"/>
    </source>
</evidence>
<feature type="domain" description="Ras-GEF" evidence="7">
    <location>
        <begin position="1011"/>
        <end position="1220"/>
    </location>
</feature>
<evidence type="ECO:0000259" key="6">
    <source>
        <dbReference type="PROSITE" id="PS50002"/>
    </source>
</evidence>
<evidence type="ECO:0000313" key="9">
    <source>
        <dbReference type="EMBL" id="KAJ3485522.1"/>
    </source>
</evidence>
<evidence type="ECO:0000256" key="2">
    <source>
        <dbReference type="ARBA" id="ARBA00022658"/>
    </source>
</evidence>
<dbReference type="AlphaFoldDB" id="A0AAD5YF98"/>
<dbReference type="CDD" id="cd06224">
    <property type="entry name" value="REM"/>
    <property type="match status" value="1"/>
</dbReference>
<evidence type="ECO:0000256" key="5">
    <source>
        <dbReference type="SAM" id="MobiDB-lite"/>
    </source>
</evidence>
<protein>
    <recommendedName>
        <fullName evidence="11">Ras GEF</fullName>
    </recommendedName>
</protein>
<dbReference type="SUPFAM" id="SSF50044">
    <property type="entry name" value="SH3-domain"/>
    <property type="match status" value="1"/>
</dbReference>
<feature type="region of interest" description="Disordered" evidence="5">
    <location>
        <begin position="323"/>
        <end position="348"/>
    </location>
</feature>
<feature type="region of interest" description="Disordered" evidence="5">
    <location>
        <begin position="26"/>
        <end position="63"/>
    </location>
</feature>
<dbReference type="InterPro" id="IPR001452">
    <property type="entry name" value="SH3_domain"/>
</dbReference>
<organism evidence="9 10">
    <name type="scientific">Meripilus lineatus</name>
    <dbReference type="NCBI Taxonomy" id="2056292"/>
    <lineage>
        <taxon>Eukaryota</taxon>
        <taxon>Fungi</taxon>
        <taxon>Dikarya</taxon>
        <taxon>Basidiomycota</taxon>
        <taxon>Agaricomycotina</taxon>
        <taxon>Agaricomycetes</taxon>
        <taxon>Polyporales</taxon>
        <taxon>Meripilaceae</taxon>
        <taxon>Meripilus</taxon>
    </lineage>
</organism>
<feature type="region of interest" description="Disordered" evidence="5">
    <location>
        <begin position="1218"/>
        <end position="1251"/>
    </location>
</feature>
<keyword evidence="1 4" id="KW-0728">SH3 domain</keyword>
<evidence type="ECO:0000259" key="7">
    <source>
        <dbReference type="PROSITE" id="PS50009"/>
    </source>
</evidence>
<gene>
    <name evidence="9" type="ORF">NLI96_g4890</name>
</gene>
<sequence length="1251" mass="137227">MSPSRLRIDTSVARIQAQTPTYVLSRDTVISAPTHRQSSRPRTRVRSASSASASSSTSDPSRALNKVAVSLDQYPHSAYPSTADPHVPDHSNWSPTYSSSGESDPGSPGYVLAMHDFAPQHQNVTCLGFKAGEVIHVLNRDASGWWDGEVDGRRGWFPSNYVTSEVGLLTNEELPKPPFKPQANGLRLIAFRSILPTHHRFLLLPQGISLLQTAVRSSRISHFQPSTACIISCVRSILAEIGCLDRSVEILKQHADLAQERKRILSDLASLVSQAKKASEEALEESQRDVEVEAMVRLGGQLFKHVRDFLGVAVQCGIVVQPPPRPPSSVDSQGQWDSQEGTLVRDDASTPLALDYGEYWESAGGIAQRRRIREPTATPGMRARSCGDLRDTKVQEVPPALPKTKTEIMVATQTGKESWVTTPTASKRYANSTEAKHKLAQLSVSSTSSSSSYSSGESVGTPPTPAFPTGPSTTAEVADALQQTHDHYLSTIAAFIGHAHSHSRSSHASSTGHMYDLVREVVEMVCKLLTIVEAVLRHPDIPTPRAQHLRSTKENLYTVTSTLADAVRNLTTTPNPDISEEEEKATLLQSATNALKAGSDCVAAVKKCLQRPAGERSLVINLPDINSAMYNVRRLSAYAPSRHSVKETSSMKALRKVYVVSGGETEDEDTVQAQEPTVKVFEALPISQDTSPAGSLVDMVEDVAPTPTSSEGKHLPPIQPQTPATPAFDHPPTSPSSLATTDDDRTTWEGGVTKSQPPQQQQPQTPSPKSLEEKLLNGELPAVPEIPIPNFPRPDSLTWILSHDHAPDDVAYNSDGQLVGASLGALVERMTPHDSLVEPAFASVFFLTFRQFTTPVALLDALIARYNIVPPENASEQEIYVWQQRKGLPVRLRVSNFVKSWLETHWRPQVDNVVLNSLFAFTRDALGVMFPNPSQRIMELIHQWQTCHETGITPKMISSHIARDAGIPLNPPSAASVIISPSEVPRPIMTKNLLGALRNKNYSSIAIVDFDALELARQLTVMESGLYCAIQPEEVLETGQKGGAAAILGNVKAVTSFSTAITGWVAESILDELDTKKRTALVKFFIKVADGLPQKNRLQLEAIRKLADHARNYHEYRTRLRNTAPPAVPFLGLYLTDITFCREGNPSHRNSPGNANKKLLNFNKYHKLARIVQDMQRFQVAYNLKEIPEVREYLDNALEQSKQGGDLQDLYRRSLLVEPKQPADTPPTSDVRQLFGWASRSQSHQATPTSA</sequence>
<dbReference type="Pfam" id="PF00617">
    <property type="entry name" value="RasGEF"/>
    <property type="match status" value="2"/>
</dbReference>
<dbReference type="InterPro" id="IPR000651">
    <property type="entry name" value="Ras-like_Gua-exchang_fac_N"/>
</dbReference>
<dbReference type="PRINTS" id="PR00452">
    <property type="entry name" value="SH3DOMAIN"/>
</dbReference>
<dbReference type="SUPFAM" id="SSF48366">
    <property type="entry name" value="Ras GEF"/>
    <property type="match status" value="1"/>
</dbReference>
<dbReference type="InterPro" id="IPR001895">
    <property type="entry name" value="RASGEF_cat_dom"/>
</dbReference>
<evidence type="ECO:0000256" key="1">
    <source>
        <dbReference type="ARBA" id="ARBA00022443"/>
    </source>
</evidence>
<feature type="domain" description="SH3" evidence="6">
    <location>
        <begin position="106"/>
        <end position="167"/>
    </location>
</feature>
<dbReference type="InterPro" id="IPR023578">
    <property type="entry name" value="Ras_GEF_dom_sf"/>
</dbReference>
<dbReference type="EMBL" id="JANAWD010000150">
    <property type="protein sequence ID" value="KAJ3485522.1"/>
    <property type="molecule type" value="Genomic_DNA"/>
</dbReference>
<dbReference type="PROSITE" id="PS00720">
    <property type="entry name" value="RASGEF"/>
    <property type="match status" value="1"/>
</dbReference>
<dbReference type="SMART" id="SM00147">
    <property type="entry name" value="RasGEF"/>
    <property type="match status" value="1"/>
</dbReference>
<dbReference type="Gene3D" id="2.30.30.40">
    <property type="entry name" value="SH3 Domains"/>
    <property type="match status" value="1"/>
</dbReference>
<evidence type="ECO:0008006" key="11">
    <source>
        <dbReference type="Google" id="ProtNLM"/>
    </source>
</evidence>
<dbReference type="Proteomes" id="UP001212997">
    <property type="component" value="Unassembled WGS sequence"/>
</dbReference>
<feature type="compositionally biased region" description="Low complexity" evidence="5">
    <location>
        <begin position="443"/>
        <end position="461"/>
    </location>
</feature>
<dbReference type="CDD" id="cd11883">
    <property type="entry name" value="SH3_Sdc25"/>
    <property type="match status" value="1"/>
</dbReference>
<dbReference type="InterPro" id="IPR008937">
    <property type="entry name" value="Ras-like_GEF"/>
</dbReference>
<dbReference type="Pfam" id="PF00618">
    <property type="entry name" value="RasGEF_N"/>
    <property type="match status" value="1"/>
</dbReference>
<dbReference type="InterPro" id="IPR056685">
    <property type="entry name" value="DUF7783"/>
</dbReference>
<feature type="compositionally biased region" description="Low complexity" evidence="5">
    <location>
        <begin position="46"/>
        <end position="63"/>
    </location>
</feature>
<feature type="region of interest" description="Disordered" evidence="5">
    <location>
        <begin position="440"/>
        <end position="475"/>
    </location>
</feature>
<feature type="region of interest" description="Disordered" evidence="5">
    <location>
        <begin position="703"/>
        <end position="771"/>
    </location>
</feature>
<feature type="compositionally biased region" description="Polar residues" evidence="5">
    <location>
        <begin position="1239"/>
        <end position="1251"/>
    </location>
</feature>
<dbReference type="GO" id="GO:0005085">
    <property type="term" value="F:guanyl-nucleotide exchange factor activity"/>
    <property type="evidence" value="ECO:0007669"/>
    <property type="project" value="UniProtKB-KW"/>
</dbReference>
<dbReference type="SMART" id="SM00326">
    <property type="entry name" value="SH3"/>
    <property type="match status" value="1"/>
</dbReference>
<dbReference type="InterPro" id="IPR036028">
    <property type="entry name" value="SH3-like_dom_sf"/>
</dbReference>
<dbReference type="InterPro" id="IPR019804">
    <property type="entry name" value="Ras_G-nucl-exch_fac_CS"/>
</dbReference>
<reference evidence="9" key="1">
    <citation type="submission" date="2022-07" db="EMBL/GenBank/DDBJ databases">
        <title>Genome Sequence of Physisporinus lineatus.</title>
        <authorList>
            <person name="Buettner E."/>
        </authorList>
    </citation>
    <scope>NUCLEOTIDE SEQUENCE</scope>
    <source>
        <strain evidence="9">VT162</strain>
    </source>
</reference>
<name>A0AAD5YF98_9APHY</name>
<dbReference type="SMART" id="SM00229">
    <property type="entry name" value="RasGEFN"/>
    <property type="match status" value="1"/>
</dbReference>
<dbReference type="Gene3D" id="1.10.840.10">
    <property type="entry name" value="Ras guanine-nucleotide exchange factors catalytic domain"/>
    <property type="match status" value="2"/>
</dbReference>
<evidence type="ECO:0000256" key="3">
    <source>
        <dbReference type="PROSITE-ProRule" id="PRU00168"/>
    </source>
</evidence>
<evidence type="ECO:0000256" key="4">
    <source>
        <dbReference type="PROSITE-ProRule" id="PRU00192"/>
    </source>
</evidence>
<dbReference type="PROSITE" id="PS50009">
    <property type="entry name" value="RASGEF_CAT"/>
    <property type="match status" value="1"/>
</dbReference>
<accession>A0AAD5YF98</accession>
<feature type="compositionally biased region" description="Low complexity" evidence="5">
    <location>
        <begin position="753"/>
        <end position="769"/>
    </location>
</feature>
<feature type="domain" description="N-terminal Ras-GEF" evidence="8">
    <location>
        <begin position="814"/>
        <end position="945"/>
    </location>
</feature>
<keyword evidence="10" id="KW-1185">Reference proteome</keyword>
<dbReference type="Pfam" id="PF07653">
    <property type="entry name" value="SH3_2"/>
    <property type="match status" value="1"/>
</dbReference>
<comment type="caution">
    <text evidence="9">The sequence shown here is derived from an EMBL/GenBank/DDBJ whole genome shotgun (WGS) entry which is preliminary data.</text>
</comment>
<evidence type="ECO:0000313" key="10">
    <source>
        <dbReference type="Proteomes" id="UP001212997"/>
    </source>
</evidence>
<dbReference type="GO" id="GO:0005886">
    <property type="term" value="C:plasma membrane"/>
    <property type="evidence" value="ECO:0007669"/>
    <property type="project" value="TreeGrafter"/>
</dbReference>
<proteinExistence type="predicted"/>
<dbReference type="PROSITE" id="PS50002">
    <property type="entry name" value="SH3"/>
    <property type="match status" value="1"/>
</dbReference>
<feature type="region of interest" description="Disordered" evidence="5">
    <location>
        <begin position="75"/>
        <end position="105"/>
    </location>
</feature>
<dbReference type="GO" id="GO:0007265">
    <property type="term" value="P:Ras protein signal transduction"/>
    <property type="evidence" value="ECO:0007669"/>
    <property type="project" value="TreeGrafter"/>
</dbReference>
<dbReference type="PROSITE" id="PS50212">
    <property type="entry name" value="RASGEF_NTER"/>
    <property type="match status" value="1"/>
</dbReference>
<dbReference type="PANTHER" id="PTHR23113">
    <property type="entry name" value="GUANINE NUCLEOTIDE EXCHANGE FACTOR"/>
    <property type="match status" value="1"/>
</dbReference>
<dbReference type="InterPro" id="IPR036964">
    <property type="entry name" value="RASGEF_cat_dom_sf"/>
</dbReference>
<dbReference type="Gene3D" id="1.20.870.10">
    <property type="entry name" value="Son of sevenless (SoS) protein Chain: S domain 1"/>
    <property type="match status" value="1"/>
</dbReference>